<comment type="caution">
    <text evidence="1">The sequence shown here is derived from an EMBL/GenBank/DDBJ whole genome shotgun (WGS) entry which is preliminary data.</text>
</comment>
<organism evidence="1 2">
    <name type="scientific">Thomasclavelia ramosa</name>
    <dbReference type="NCBI Taxonomy" id="1547"/>
    <lineage>
        <taxon>Bacteria</taxon>
        <taxon>Bacillati</taxon>
        <taxon>Bacillota</taxon>
        <taxon>Erysipelotrichia</taxon>
        <taxon>Erysipelotrichales</taxon>
        <taxon>Coprobacillaceae</taxon>
        <taxon>Thomasclavelia</taxon>
    </lineage>
</organism>
<reference evidence="1 2" key="1">
    <citation type="submission" date="2018-08" db="EMBL/GenBank/DDBJ databases">
        <title>A genome reference for cultivated species of the human gut microbiota.</title>
        <authorList>
            <person name="Zou Y."/>
            <person name="Xue W."/>
            <person name="Luo G."/>
        </authorList>
    </citation>
    <scope>NUCLEOTIDE SEQUENCE [LARGE SCALE GENOMIC DNA]</scope>
    <source>
        <strain evidence="1 2">OM06-4</strain>
    </source>
</reference>
<gene>
    <name evidence="1" type="ORF">DXB93_18485</name>
</gene>
<evidence type="ECO:0000313" key="2">
    <source>
        <dbReference type="Proteomes" id="UP000261032"/>
    </source>
</evidence>
<dbReference type="AlphaFoldDB" id="A0A3E3E536"/>
<sequence length="111" mass="13157">MIEIYDLNDKLITRVSNQDQLDEFMDDNELEYPEVIIKGNGKKRKYTFEDSEFESAKRELLKNSKYFHMSRICALANVDYYSFNLWKNKGIFVLTPKEIDALYDAISHVCK</sequence>
<evidence type="ECO:0000313" key="1">
    <source>
        <dbReference type="EMBL" id="RGD76770.1"/>
    </source>
</evidence>
<proteinExistence type="predicted"/>
<dbReference type="EMBL" id="QUSL01000065">
    <property type="protein sequence ID" value="RGD76770.1"/>
    <property type="molecule type" value="Genomic_DNA"/>
</dbReference>
<dbReference type="RefSeq" id="WP_117582667.1">
    <property type="nucleotide sequence ID" value="NZ_QUSL01000065.1"/>
</dbReference>
<dbReference type="Proteomes" id="UP000261032">
    <property type="component" value="Unassembled WGS sequence"/>
</dbReference>
<accession>A0A3E3E536</accession>
<protein>
    <submittedName>
        <fullName evidence="1">Uncharacterized protein</fullName>
    </submittedName>
</protein>
<name>A0A3E3E536_9FIRM</name>